<evidence type="ECO:0000313" key="1">
    <source>
        <dbReference type="EMBL" id="GKT45794.1"/>
    </source>
</evidence>
<proteinExistence type="predicted"/>
<evidence type="ECO:0000313" key="2">
    <source>
        <dbReference type="Proteomes" id="UP001055115"/>
    </source>
</evidence>
<organism evidence="1 2">
    <name type="scientific">Colletotrichum spaethianum</name>
    <dbReference type="NCBI Taxonomy" id="700344"/>
    <lineage>
        <taxon>Eukaryota</taxon>
        <taxon>Fungi</taxon>
        <taxon>Dikarya</taxon>
        <taxon>Ascomycota</taxon>
        <taxon>Pezizomycotina</taxon>
        <taxon>Sordariomycetes</taxon>
        <taxon>Hypocreomycetidae</taxon>
        <taxon>Glomerellales</taxon>
        <taxon>Glomerellaceae</taxon>
        <taxon>Colletotrichum</taxon>
        <taxon>Colletotrichum spaethianum species complex</taxon>
    </lineage>
</organism>
<accession>A0AA37LG70</accession>
<dbReference type="RefSeq" id="XP_049128144.1">
    <property type="nucleotide sequence ID" value="XM_049272187.1"/>
</dbReference>
<gene>
    <name evidence="1" type="ORF">ColSpa_05975</name>
</gene>
<dbReference type="GeneID" id="73326777"/>
<sequence length="90" mass="10203">MDAKILNLTVRDKAGHDYHIFYPIESNFRSSSSTLINGRTIAVFHPEHQNIMHVANDQTTSRFEGVVIGESTRFRVRSPSRAIFNGVLET</sequence>
<protein>
    <submittedName>
        <fullName evidence="1">Uncharacterized protein</fullName>
    </submittedName>
</protein>
<comment type="caution">
    <text evidence="1">The sequence shown here is derived from an EMBL/GenBank/DDBJ whole genome shotgun (WGS) entry which is preliminary data.</text>
</comment>
<name>A0AA37LG70_9PEZI</name>
<keyword evidence="2" id="KW-1185">Reference proteome</keyword>
<dbReference type="AlphaFoldDB" id="A0AA37LG70"/>
<reference evidence="1 2" key="1">
    <citation type="submission" date="2022-03" db="EMBL/GenBank/DDBJ databases">
        <title>Genome data of Colletotrichum spp.</title>
        <authorList>
            <person name="Utami Y.D."/>
            <person name="Hiruma K."/>
        </authorList>
    </citation>
    <scope>NUCLEOTIDE SEQUENCE [LARGE SCALE GENOMIC DNA]</scope>
    <source>
        <strain evidence="1 2">MAFF 239500</strain>
    </source>
</reference>
<dbReference type="EMBL" id="BQXU01000013">
    <property type="protein sequence ID" value="GKT45794.1"/>
    <property type="molecule type" value="Genomic_DNA"/>
</dbReference>
<dbReference type="Proteomes" id="UP001055115">
    <property type="component" value="Unassembled WGS sequence"/>
</dbReference>